<dbReference type="RefSeq" id="WP_090168284.1">
    <property type="nucleotide sequence ID" value="NZ_FMTO01000002.1"/>
</dbReference>
<dbReference type="InterPro" id="IPR015443">
    <property type="entry name" value="Aldose_1-epimerase"/>
</dbReference>
<comment type="pathway">
    <text evidence="2 8">Carbohydrate metabolism; hexose metabolism.</text>
</comment>
<dbReference type="PIRSF" id="PIRSF005096">
    <property type="entry name" value="GALM"/>
    <property type="match status" value="1"/>
</dbReference>
<evidence type="ECO:0000256" key="7">
    <source>
        <dbReference type="ARBA" id="ARBA00023277"/>
    </source>
</evidence>
<evidence type="ECO:0000256" key="8">
    <source>
        <dbReference type="PIRNR" id="PIRNR005096"/>
    </source>
</evidence>
<feature type="binding site" evidence="11">
    <location>
        <begin position="77"/>
        <end position="78"/>
    </location>
    <ligand>
        <name>beta-D-galactose</name>
        <dbReference type="ChEBI" id="CHEBI:27667"/>
    </ligand>
</feature>
<dbReference type="GO" id="GO:0004034">
    <property type="term" value="F:aldose 1-epimerase activity"/>
    <property type="evidence" value="ECO:0007669"/>
    <property type="project" value="UniProtKB-EC"/>
</dbReference>
<evidence type="ECO:0000256" key="6">
    <source>
        <dbReference type="ARBA" id="ARBA00023235"/>
    </source>
</evidence>
<dbReference type="UniPathway" id="UPA00242"/>
<evidence type="ECO:0000256" key="10">
    <source>
        <dbReference type="PIRSR" id="PIRSR005096-2"/>
    </source>
</evidence>
<evidence type="ECO:0000313" key="12">
    <source>
        <dbReference type="EMBL" id="SJZ37160.1"/>
    </source>
</evidence>
<feature type="binding site" evidence="11">
    <location>
        <begin position="174"/>
        <end position="176"/>
    </location>
    <ligand>
        <name>beta-D-galactose</name>
        <dbReference type="ChEBI" id="CHEBI:27667"/>
    </ligand>
</feature>
<reference evidence="12 13" key="1">
    <citation type="submission" date="2017-02" db="EMBL/GenBank/DDBJ databases">
        <authorList>
            <person name="Peterson S.W."/>
        </authorList>
    </citation>
    <scope>NUCLEOTIDE SEQUENCE [LARGE SCALE GENOMIC DNA]</scope>
    <source>
        <strain evidence="12 13">ATCC 17233</strain>
    </source>
</reference>
<name>A0A1T4K3Y2_9FIRM</name>
<feature type="binding site" evidence="10">
    <location>
        <position position="246"/>
    </location>
    <ligand>
        <name>beta-D-galactose</name>
        <dbReference type="ChEBI" id="CHEBI:27667"/>
    </ligand>
</feature>
<feature type="active site" description="Proton acceptor" evidence="9">
    <location>
        <position position="315"/>
    </location>
</feature>
<dbReference type="InterPro" id="IPR014718">
    <property type="entry name" value="GH-type_carb-bd"/>
</dbReference>
<evidence type="ECO:0000256" key="3">
    <source>
        <dbReference type="ARBA" id="ARBA00006206"/>
    </source>
</evidence>
<evidence type="ECO:0000256" key="11">
    <source>
        <dbReference type="PIRSR" id="PIRSR005096-3"/>
    </source>
</evidence>
<dbReference type="CDD" id="cd09019">
    <property type="entry name" value="galactose_mutarotase_like"/>
    <property type="match status" value="1"/>
</dbReference>
<dbReference type="Proteomes" id="UP000189857">
    <property type="component" value="Unassembled WGS sequence"/>
</dbReference>
<keyword evidence="7 8" id="KW-0119">Carbohydrate metabolism</keyword>
<dbReference type="PROSITE" id="PS00545">
    <property type="entry name" value="ALDOSE_1_EPIMERASE"/>
    <property type="match status" value="1"/>
</dbReference>
<dbReference type="GO" id="GO:0006006">
    <property type="term" value="P:glucose metabolic process"/>
    <property type="evidence" value="ECO:0007669"/>
    <property type="project" value="TreeGrafter"/>
</dbReference>
<dbReference type="SUPFAM" id="SSF74650">
    <property type="entry name" value="Galactose mutarotase-like"/>
    <property type="match status" value="1"/>
</dbReference>
<evidence type="ECO:0000256" key="9">
    <source>
        <dbReference type="PIRSR" id="PIRSR005096-1"/>
    </source>
</evidence>
<evidence type="ECO:0000256" key="4">
    <source>
        <dbReference type="ARBA" id="ARBA00013185"/>
    </source>
</evidence>
<dbReference type="InterPro" id="IPR047215">
    <property type="entry name" value="Galactose_mutarotase-like"/>
</dbReference>
<dbReference type="InterPro" id="IPR008183">
    <property type="entry name" value="Aldose_1/G6P_1-epimerase"/>
</dbReference>
<dbReference type="Pfam" id="PF01263">
    <property type="entry name" value="Aldose_epim"/>
    <property type="match status" value="1"/>
</dbReference>
<gene>
    <name evidence="12" type="ORF">SAMN02745110_00146</name>
</gene>
<evidence type="ECO:0000256" key="1">
    <source>
        <dbReference type="ARBA" id="ARBA00001614"/>
    </source>
</evidence>
<keyword evidence="13" id="KW-1185">Reference proteome</keyword>
<keyword evidence="6 8" id="KW-0413">Isomerase</keyword>
<dbReference type="InterPro" id="IPR011013">
    <property type="entry name" value="Gal_mutarotase_sf_dom"/>
</dbReference>
<proteinExistence type="inferred from homology"/>
<dbReference type="GO" id="GO:0030246">
    <property type="term" value="F:carbohydrate binding"/>
    <property type="evidence" value="ECO:0007669"/>
    <property type="project" value="InterPro"/>
</dbReference>
<evidence type="ECO:0000256" key="5">
    <source>
        <dbReference type="ARBA" id="ARBA00014165"/>
    </source>
</evidence>
<dbReference type="EMBL" id="FUXA01000003">
    <property type="protein sequence ID" value="SJZ37160.1"/>
    <property type="molecule type" value="Genomic_DNA"/>
</dbReference>
<dbReference type="PANTHER" id="PTHR10091">
    <property type="entry name" value="ALDOSE-1-EPIMERASE"/>
    <property type="match status" value="1"/>
</dbReference>
<sequence>MVVRDFGQISTGETAHLYTVKNGNAEVSVTDFGATLVNFIYTSKDGKKTDIVLGYDDVKGYEDGDKFFGATVGRSANRIGNASFKLNGKEYKLTENDGTNNLHSGPCGYEKRIWDYIESAENSITFGLKSADMDQGYPGNACITVQYTLTADAALVIRYTAVSDKDTVMNLTNHSYFNLNGEGSGSILSHKIKISAEHFTPVDKRLIPSGELRSVAGTKFDLREFTKISDNFDLSDEQMNLTGGFDHNFALDHSISFDNDSNMLLAPCAEVTNDVLKLSVYTDLPGIQFYSGNFIGNVKGKAGKEYNSQDGLCLESQYYPDSINKAADFDAFEAPILKAGKVYTTKTVYKVSEV</sequence>
<feature type="active site" description="Proton donor" evidence="9">
    <location>
        <position position="174"/>
    </location>
</feature>
<protein>
    <recommendedName>
        <fullName evidence="5 8">Aldose 1-epimerase</fullName>
        <ecNumber evidence="4 8">5.1.3.3</ecNumber>
    </recommendedName>
</protein>
<dbReference type="NCBIfam" id="NF008277">
    <property type="entry name" value="PRK11055.1"/>
    <property type="match status" value="1"/>
</dbReference>
<comment type="catalytic activity">
    <reaction evidence="1 8">
        <text>alpha-D-glucose = beta-D-glucose</text>
        <dbReference type="Rhea" id="RHEA:10264"/>
        <dbReference type="ChEBI" id="CHEBI:15903"/>
        <dbReference type="ChEBI" id="CHEBI:17925"/>
        <dbReference type="EC" id="5.1.3.3"/>
    </reaction>
</comment>
<dbReference type="GO" id="GO:0033499">
    <property type="term" value="P:galactose catabolic process via UDP-galactose, Leloir pathway"/>
    <property type="evidence" value="ECO:0007669"/>
    <property type="project" value="TreeGrafter"/>
</dbReference>
<dbReference type="OrthoDB" id="9779408at2"/>
<dbReference type="PANTHER" id="PTHR10091:SF0">
    <property type="entry name" value="GALACTOSE MUTAROTASE"/>
    <property type="match status" value="1"/>
</dbReference>
<dbReference type="AlphaFoldDB" id="A0A1T4K3Y2"/>
<comment type="similarity">
    <text evidence="3 8">Belongs to the aldose epimerase family.</text>
</comment>
<evidence type="ECO:0000313" key="13">
    <source>
        <dbReference type="Proteomes" id="UP000189857"/>
    </source>
</evidence>
<organism evidence="12 13">
    <name type="scientific">Eubacterium ruminantium</name>
    <dbReference type="NCBI Taxonomy" id="42322"/>
    <lineage>
        <taxon>Bacteria</taxon>
        <taxon>Bacillati</taxon>
        <taxon>Bacillota</taxon>
        <taxon>Clostridia</taxon>
        <taxon>Eubacteriales</taxon>
        <taxon>Eubacteriaceae</taxon>
        <taxon>Eubacterium</taxon>
    </lineage>
</organism>
<dbReference type="EC" id="5.1.3.3" evidence="4 8"/>
<dbReference type="Gene3D" id="2.70.98.10">
    <property type="match status" value="1"/>
</dbReference>
<evidence type="ECO:0000256" key="2">
    <source>
        <dbReference type="ARBA" id="ARBA00005028"/>
    </source>
</evidence>
<dbReference type="InterPro" id="IPR018052">
    <property type="entry name" value="Ald1_epimerase_CS"/>
</dbReference>
<accession>A0A1T4K3Y2</accession>